<dbReference type="EMBL" id="AUYC01000066">
    <property type="protein sequence ID" value="KZN58912.1"/>
    <property type="molecule type" value="Genomic_DNA"/>
</dbReference>
<dbReference type="PATRIC" id="fig|1365248.3.peg.4715"/>
<protein>
    <submittedName>
        <fullName evidence="1">Uncharacterized protein</fullName>
    </submittedName>
</protein>
<comment type="caution">
    <text evidence="1">The sequence shown here is derived from an EMBL/GenBank/DDBJ whole genome shotgun (WGS) entry which is preliminary data.</text>
</comment>
<sequence>MTLEGKKFGKMTVIQHVGCKLNRKREKLWLIRCDCGREEIYPNNWIPYCESHAKSHSAKYACIPCMKGPCTVCGGPITDPNKTNICSPECKKIDSNNRSLAIYHKKKAEDPNFSQKRAQQRLDYLERNPDAKRKHKEYMRKRSAQQRLDPEYRAKQKQNWLDWYDRNKDHVKAYYKAWHEENRERVNEYLREYKRQMPEEQRKRYYERDRAKLLQKLRDDPDYYKKVLAGQRASKQKSAQEKDIAELLSMFQVIEEKLNE</sequence>
<dbReference type="Proteomes" id="UP000076486">
    <property type="component" value="Unassembled WGS sequence"/>
</dbReference>
<gene>
    <name evidence="1" type="ORF">N473_26200</name>
</gene>
<accession>A0A167I5A9</accession>
<organism evidence="1 2">
    <name type="scientific">Pseudoalteromonas luteoviolacea CPMOR-1</name>
    <dbReference type="NCBI Taxonomy" id="1365248"/>
    <lineage>
        <taxon>Bacteria</taxon>
        <taxon>Pseudomonadati</taxon>
        <taxon>Pseudomonadota</taxon>
        <taxon>Gammaproteobacteria</taxon>
        <taxon>Alteromonadales</taxon>
        <taxon>Pseudoalteromonadaceae</taxon>
        <taxon>Pseudoalteromonas</taxon>
    </lineage>
</organism>
<proteinExistence type="predicted"/>
<evidence type="ECO:0000313" key="1">
    <source>
        <dbReference type="EMBL" id="KZN58912.1"/>
    </source>
</evidence>
<dbReference type="AlphaFoldDB" id="A0A167I5A9"/>
<name>A0A167I5A9_9GAMM</name>
<evidence type="ECO:0000313" key="2">
    <source>
        <dbReference type="Proteomes" id="UP000076486"/>
    </source>
</evidence>
<reference evidence="1 2" key="1">
    <citation type="submission" date="2013-07" db="EMBL/GenBank/DDBJ databases">
        <title>Comparative Genomic and Metabolomic Analysis of Twelve Strains of Pseudoalteromonas luteoviolacea.</title>
        <authorList>
            <person name="Vynne N.G."/>
            <person name="Mansson M."/>
            <person name="Gram L."/>
        </authorList>
    </citation>
    <scope>NUCLEOTIDE SEQUENCE [LARGE SCALE GENOMIC DNA]</scope>
    <source>
        <strain evidence="1 2">CPMOR-1</strain>
    </source>
</reference>